<feature type="transmembrane region" description="Helical" evidence="11">
    <location>
        <begin position="122"/>
        <end position="144"/>
    </location>
</feature>
<protein>
    <submittedName>
        <fullName evidence="12">Sodium/iodide co-transporter</fullName>
    </submittedName>
</protein>
<organism evidence="12">
    <name type="scientific">hydrothermal vent metagenome</name>
    <dbReference type="NCBI Taxonomy" id="652676"/>
    <lineage>
        <taxon>unclassified sequences</taxon>
        <taxon>metagenomes</taxon>
        <taxon>ecological metagenomes</taxon>
    </lineage>
</organism>
<dbReference type="GO" id="GO:0005886">
    <property type="term" value="C:plasma membrane"/>
    <property type="evidence" value="ECO:0007669"/>
    <property type="project" value="UniProtKB-SubCell"/>
</dbReference>
<dbReference type="InterPro" id="IPR038377">
    <property type="entry name" value="Na/Glc_symporter_sf"/>
</dbReference>
<dbReference type="PANTHER" id="PTHR42985">
    <property type="entry name" value="SODIUM-COUPLED MONOCARBOXYLATE TRANSPORTER"/>
    <property type="match status" value="1"/>
</dbReference>
<dbReference type="AlphaFoldDB" id="A0A3B0VY44"/>
<keyword evidence="4" id="KW-1003">Cell membrane</keyword>
<comment type="subcellular location">
    <subcellularLocation>
        <location evidence="1">Cell membrane</location>
        <topology evidence="1">Multi-pass membrane protein</topology>
    </subcellularLocation>
</comment>
<dbReference type="PANTHER" id="PTHR42985:SF47">
    <property type="entry name" value="INTEGRAL MEMBRANE TRANSPORT PROTEIN"/>
    <property type="match status" value="1"/>
</dbReference>
<dbReference type="PROSITE" id="PS50283">
    <property type="entry name" value="NA_SOLUT_SYMP_3"/>
    <property type="match status" value="1"/>
</dbReference>
<dbReference type="Gene3D" id="1.20.1730.10">
    <property type="entry name" value="Sodium/glucose cotransporter"/>
    <property type="match status" value="1"/>
</dbReference>
<evidence type="ECO:0000256" key="11">
    <source>
        <dbReference type="SAM" id="Phobius"/>
    </source>
</evidence>
<dbReference type="Pfam" id="PF00474">
    <property type="entry name" value="SSF"/>
    <property type="match status" value="1"/>
</dbReference>
<evidence type="ECO:0000256" key="4">
    <source>
        <dbReference type="ARBA" id="ARBA00022475"/>
    </source>
</evidence>
<feature type="transmembrane region" description="Helical" evidence="11">
    <location>
        <begin position="382"/>
        <end position="400"/>
    </location>
</feature>
<dbReference type="EMBL" id="UOEW01000326">
    <property type="protein sequence ID" value="VAW41849.1"/>
    <property type="molecule type" value="Genomic_DNA"/>
</dbReference>
<dbReference type="InterPro" id="IPR051163">
    <property type="entry name" value="Sodium:Solute_Symporter_SSF"/>
</dbReference>
<dbReference type="GO" id="GO:0006814">
    <property type="term" value="P:sodium ion transport"/>
    <property type="evidence" value="ECO:0007669"/>
    <property type="project" value="UniProtKB-KW"/>
</dbReference>
<dbReference type="InterPro" id="IPR001734">
    <property type="entry name" value="Na/solute_symporter"/>
</dbReference>
<feature type="transmembrane region" description="Helical" evidence="11">
    <location>
        <begin position="240"/>
        <end position="257"/>
    </location>
</feature>
<feature type="transmembrane region" description="Helical" evidence="11">
    <location>
        <begin position="183"/>
        <end position="205"/>
    </location>
</feature>
<feature type="transmembrane region" description="Helical" evidence="11">
    <location>
        <begin position="466"/>
        <end position="486"/>
    </location>
</feature>
<name>A0A3B0VY44_9ZZZZ</name>
<comment type="similarity">
    <text evidence="2">Belongs to the sodium:solute symporter (SSF) (TC 2.A.21) family.</text>
</comment>
<feature type="transmembrane region" description="Helical" evidence="11">
    <location>
        <begin position="278"/>
        <end position="303"/>
    </location>
</feature>
<feature type="transmembrane region" description="Helical" evidence="11">
    <location>
        <begin position="150"/>
        <end position="171"/>
    </location>
</feature>
<evidence type="ECO:0000313" key="12">
    <source>
        <dbReference type="EMBL" id="VAW41849.1"/>
    </source>
</evidence>
<keyword evidence="6 11" id="KW-1133">Transmembrane helix</keyword>
<dbReference type="CDD" id="cd10326">
    <property type="entry name" value="SLC5sbd_NIS-like"/>
    <property type="match status" value="1"/>
</dbReference>
<gene>
    <name evidence="12" type="ORF">MNBD_GAMMA01-1866</name>
</gene>
<keyword evidence="8" id="KW-0406">Ion transport</keyword>
<sequence length="496" mass="55654">MQQTLLSPEILILVIASYFLLLYLISIKTSKAATNMDFYNGSKQSPWFVVAFGMIGATLSGVTFISIPGWVYNTQFAYMQMVMGYVVGYMVIMLVLLPLYYRRNLISIYGYLNQRFGFYSHKTGAAFFILSRVIGASFRLYLVTMVLHDFIFIYYGIPFWVTVLVSLLLIWSYTVKAGIKTIIWTDTLQTFFMIAAVVIAVLTIASQLQLDLSSIVTEIKNSDYSRVFFFDGGWSDKNNFFKQFIAGAFLAIVMTGLDQDMMQKNLSCKNLAESQKNIRWFTLILVLVNILFLGLGALLYIYAGSLDLTLPTNAGGTAVVTDKVFPWLAFNHMPVFLGIIFLVGLLAAAYSSADSALTSLTTSYCIDILDKENSPKATRMRVHLGFTLVLFATIIVFRYLLESSVIHNLFTLAGYTYGPLLGMFAFGLITKKQIKDKAVPIIAVTAPVLTFFIDKYSSQLFAGYQFGFELLLLNGLIMFLGLLCFVKNKGIINPRF</sequence>
<feature type="transmembrane region" description="Helical" evidence="11">
    <location>
        <begin position="329"/>
        <end position="350"/>
    </location>
</feature>
<reference evidence="12" key="1">
    <citation type="submission" date="2018-06" db="EMBL/GenBank/DDBJ databases">
        <authorList>
            <person name="Zhirakovskaya E."/>
        </authorList>
    </citation>
    <scope>NUCLEOTIDE SEQUENCE</scope>
</reference>
<evidence type="ECO:0000256" key="6">
    <source>
        <dbReference type="ARBA" id="ARBA00022989"/>
    </source>
</evidence>
<feature type="transmembrane region" description="Helical" evidence="11">
    <location>
        <begin position="77"/>
        <end position="101"/>
    </location>
</feature>
<evidence type="ECO:0000256" key="9">
    <source>
        <dbReference type="ARBA" id="ARBA00023136"/>
    </source>
</evidence>
<evidence type="ECO:0000256" key="3">
    <source>
        <dbReference type="ARBA" id="ARBA00022448"/>
    </source>
</evidence>
<evidence type="ECO:0000256" key="8">
    <source>
        <dbReference type="ARBA" id="ARBA00023065"/>
    </source>
</evidence>
<evidence type="ECO:0000256" key="5">
    <source>
        <dbReference type="ARBA" id="ARBA00022692"/>
    </source>
</evidence>
<feature type="transmembrane region" description="Helical" evidence="11">
    <location>
        <begin position="406"/>
        <end position="426"/>
    </location>
</feature>
<feature type="transmembrane region" description="Helical" evidence="11">
    <location>
        <begin position="438"/>
        <end position="454"/>
    </location>
</feature>
<evidence type="ECO:0000256" key="10">
    <source>
        <dbReference type="ARBA" id="ARBA00023201"/>
    </source>
</evidence>
<evidence type="ECO:0000256" key="1">
    <source>
        <dbReference type="ARBA" id="ARBA00004651"/>
    </source>
</evidence>
<dbReference type="GO" id="GO:0015293">
    <property type="term" value="F:symporter activity"/>
    <property type="evidence" value="ECO:0007669"/>
    <property type="project" value="TreeGrafter"/>
</dbReference>
<keyword evidence="5 11" id="KW-0812">Transmembrane</keyword>
<keyword evidence="10" id="KW-0739">Sodium transport</keyword>
<keyword evidence="7" id="KW-0915">Sodium</keyword>
<proteinExistence type="inferred from homology"/>
<accession>A0A3B0VY44</accession>
<feature type="transmembrane region" description="Helical" evidence="11">
    <location>
        <begin position="6"/>
        <end position="26"/>
    </location>
</feature>
<feature type="transmembrane region" description="Helical" evidence="11">
    <location>
        <begin position="47"/>
        <end position="71"/>
    </location>
</feature>
<keyword evidence="3" id="KW-0813">Transport</keyword>
<evidence type="ECO:0000256" key="2">
    <source>
        <dbReference type="ARBA" id="ARBA00006434"/>
    </source>
</evidence>
<evidence type="ECO:0000256" key="7">
    <source>
        <dbReference type="ARBA" id="ARBA00023053"/>
    </source>
</evidence>
<keyword evidence="9 11" id="KW-0472">Membrane</keyword>